<feature type="compositionally biased region" description="Basic residues" evidence="12">
    <location>
        <begin position="881"/>
        <end position="894"/>
    </location>
</feature>
<dbReference type="InterPro" id="IPR019974">
    <property type="entry name" value="XPG_CS"/>
</dbReference>
<reference evidence="15 16" key="1">
    <citation type="submission" date="2024-02" db="EMBL/GenBank/DDBJ databases">
        <authorList>
            <person name="Daric V."/>
            <person name="Darras S."/>
        </authorList>
    </citation>
    <scope>NUCLEOTIDE SEQUENCE [LARGE SCALE GENOMIC DNA]</scope>
</reference>
<proteinExistence type="inferred from homology"/>
<feature type="region of interest" description="Disordered" evidence="12">
    <location>
        <begin position="159"/>
        <end position="190"/>
    </location>
</feature>
<comment type="cofactor">
    <cofactor evidence="1">
        <name>Mg(2+)</name>
        <dbReference type="ChEBI" id="CHEBI:18420"/>
    </cofactor>
</comment>
<gene>
    <name evidence="15" type="ORF">CVLEPA_LOCUS30734</name>
</gene>
<comment type="subcellular location">
    <subcellularLocation>
        <location evidence="2">Nucleus</location>
    </subcellularLocation>
</comment>
<protein>
    <submittedName>
        <fullName evidence="15">Uncharacterized protein</fullName>
    </submittedName>
</protein>
<comment type="caution">
    <text evidence="15">The sequence shown here is derived from an EMBL/GenBank/DDBJ whole genome shotgun (WGS) entry which is preliminary data.</text>
</comment>
<evidence type="ECO:0000259" key="14">
    <source>
        <dbReference type="SMART" id="SM00485"/>
    </source>
</evidence>
<evidence type="ECO:0000256" key="7">
    <source>
        <dbReference type="ARBA" id="ARBA00022763"/>
    </source>
</evidence>
<feature type="domain" description="XPG N-terminal" evidence="14">
    <location>
        <begin position="1"/>
        <end position="98"/>
    </location>
</feature>
<dbReference type="PROSITE" id="PS00841">
    <property type="entry name" value="XPG_1"/>
    <property type="match status" value="1"/>
</dbReference>
<dbReference type="InterPro" id="IPR006086">
    <property type="entry name" value="XPG-I_dom"/>
</dbReference>
<dbReference type="CDD" id="cd09904">
    <property type="entry name" value="H3TH_XPG"/>
    <property type="match status" value="1"/>
</dbReference>
<dbReference type="CDD" id="cd09868">
    <property type="entry name" value="PIN_XPG_RAD2"/>
    <property type="match status" value="2"/>
</dbReference>
<accession>A0ABP0H183</accession>
<evidence type="ECO:0000256" key="6">
    <source>
        <dbReference type="ARBA" id="ARBA00022759"/>
    </source>
</evidence>
<dbReference type="InterPro" id="IPR008918">
    <property type="entry name" value="HhH2"/>
</dbReference>
<keyword evidence="16" id="KW-1185">Reference proteome</keyword>
<evidence type="ECO:0000313" key="16">
    <source>
        <dbReference type="Proteomes" id="UP001642483"/>
    </source>
</evidence>
<evidence type="ECO:0000256" key="4">
    <source>
        <dbReference type="ARBA" id="ARBA00022722"/>
    </source>
</evidence>
<evidence type="ECO:0000259" key="13">
    <source>
        <dbReference type="SMART" id="SM00484"/>
    </source>
</evidence>
<dbReference type="Gene3D" id="3.40.50.1010">
    <property type="entry name" value="5'-nuclease"/>
    <property type="match status" value="2"/>
</dbReference>
<dbReference type="SUPFAM" id="SSF47807">
    <property type="entry name" value="5' to 3' exonuclease, C-terminal subdomain"/>
    <property type="match status" value="1"/>
</dbReference>
<keyword evidence="8" id="KW-0378">Hydrolase</keyword>
<dbReference type="InterPro" id="IPR036279">
    <property type="entry name" value="5-3_exonuclease_C_sf"/>
</dbReference>
<dbReference type="InterPro" id="IPR001044">
    <property type="entry name" value="XPG/Rad2_eukaryotes"/>
</dbReference>
<dbReference type="PRINTS" id="PR00066">
    <property type="entry name" value="XRODRMPGMNTG"/>
</dbReference>
<feature type="domain" description="XPG-I" evidence="13">
    <location>
        <begin position="617"/>
        <end position="686"/>
    </location>
</feature>
<dbReference type="InterPro" id="IPR006085">
    <property type="entry name" value="XPG_DNA_repair_N"/>
</dbReference>
<evidence type="ECO:0000256" key="10">
    <source>
        <dbReference type="ARBA" id="ARBA00023204"/>
    </source>
</evidence>
<dbReference type="PANTHER" id="PTHR16171">
    <property type="entry name" value="DNA REPAIR PROTEIN COMPLEMENTING XP-G CELLS-RELATED"/>
    <property type="match status" value="1"/>
</dbReference>
<name>A0ABP0H183_CLALP</name>
<feature type="region of interest" description="Disordered" evidence="12">
    <location>
        <begin position="326"/>
        <end position="398"/>
    </location>
</feature>
<evidence type="ECO:0000256" key="5">
    <source>
        <dbReference type="ARBA" id="ARBA00022723"/>
    </source>
</evidence>
<evidence type="ECO:0000256" key="12">
    <source>
        <dbReference type="SAM" id="MobiDB-lite"/>
    </source>
</evidence>
<evidence type="ECO:0000256" key="2">
    <source>
        <dbReference type="ARBA" id="ARBA00004123"/>
    </source>
</evidence>
<dbReference type="SUPFAM" id="SSF88723">
    <property type="entry name" value="PIN domain-like"/>
    <property type="match status" value="1"/>
</dbReference>
<keyword evidence="6" id="KW-0255">Endonuclease</keyword>
<sequence>MGVKGLWKLLEGTGRPVTLESLEGKILAVDISIWLNMAVKGMRDLHGYSANNAHLITLFNRICKLLYFGVKPVFVFDGQAPLLKQQTLNDRRQKKYSQIKEKKSATEKLLQNYLKRRVLELTKPKGPGKDTGDEDTKEKALNIDAATKAVQEARKVNQEDDIFKLPDAKNPLENSLDSSDEEREEQWRKRASTREAVYGAAMSGDFQQMMAIDFTSDDFKALPQDIQHELLHDIKEIRKRRRTQIETMPDNSESFSSYQLKGLLAKRNISERIEKIEHKMEMDNAMSMEELGFNARYEMQSIEAKKISSDDTTHYILIKGLKKKLNDNDKDADLPTPSSSKEVHLTVGSPEPNNSAQLLKDDMSSESSNEDITEIRPSLSDRSAFEEKEDSNGENGNVIELTDQTLPCSDKVNPIVSISSPDHTAGLGTINTSISKEQVIVNKHDWKYVQDVAVAAIKVDQVFSDRLQAKGNIFEVEGSLLKDSDLTAFKKIHKNDVTIPKHVSITDNPINGNDKQRRNDEEVKQLLSSDEDFVPVDEEGSLTLSETSSQEEKGVKEISQSKSEINPWQGLDEEDLAFIGEKLDLEDAALLERIKTSARAARDVSNTATVECQNLLQLFGVPYIISPQEAESQCAFLENAGLTMGTITEDSDIWLFGGKFVLKDVFDKKRNPSSYSFVDIKAELGLEQSHFINIALCSGCDYTSGIDGVGPVKALEIMKEFPGQGIESLLQFKQWWQLAHKQVNLIVKETKIKGQLRKVNLPSSFPSQMVVDAYIKPVVNESKETFSWGLPDLDGIRDFASERLKWARGRVDEALLPILKRASERNAKQQQILTTYFPRVTVLPRTLKTKSKRVMRAVAPLLGTGSDKGEKQTTNKESNKHLIKTKPTKRRNNQRKVVIPNKTMKNNVLALSESSSSEND</sequence>
<evidence type="ECO:0000256" key="11">
    <source>
        <dbReference type="ARBA" id="ARBA00023242"/>
    </source>
</evidence>
<dbReference type="SMART" id="SM00485">
    <property type="entry name" value="XPGN"/>
    <property type="match status" value="1"/>
</dbReference>
<dbReference type="PANTHER" id="PTHR16171:SF7">
    <property type="entry name" value="DNA REPAIR PROTEIN RAD2"/>
    <property type="match status" value="1"/>
</dbReference>
<dbReference type="SMART" id="SM00484">
    <property type="entry name" value="XPGI"/>
    <property type="match status" value="1"/>
</dbReference>
<evidence type="ECO:0000256" key="8">
    <source>
        <dbReference type="ARBA" id="ARBA00022801"/>
    </source>
</evidence>
<keyword evidence="10" id="KW-0234">DNA repair</keyword>
<feature type="region of interest" description="Disordered" evidence="12">
    <location>
        <begin position="538"/>
        <end position="561"/>
    </location>
</feature>
<dbReference type="Proteomes" id="UP001642483">
    <property type="component" value="Unassembled WGS sequence"/>
</dbReference>
<comment type="similarity">
    <text evidence="3">Belongs to the XPG/RAD2 endonuclease family. XPG subfamily.</text>
</comment>
<feature type="compositionally biased region" description="Basic and acidic residues" evidence="12">
    <location>
        <begin position="867"/>
        <end position="880"/>
    </location>
</feature>
<keyword evidence="11" id="KW-0539">Nucleus</keyword>
<evidence type="ECO:0000313" key="15">
    <source>
        <dbReference type="EMBL" id="CAK8697527.1"/>
    </source>
</evidence>
<keyword evidence="5" id="KW-0479">Metal-binding</keyword>
<keyword evidence="9" id="KW-0460">Magnesium</keyword>
<dbReference type="SMART" id="SM00279">
    <property type="entry name" value="HhH2"/>
    <property type="match status" value="1"/>
</dbReference>
<feature type="region of interest" description="Disordered" evidence="12">
    <location>
        <begin position="861"/>
        <end position="896"/>
    </location>
</feature>
<evidence type="ECO:0000256" key="9">
    <source>
        <dbReference type="ARBA" id="ARBA00022842"/>
    </source>
</evidence>
<dbReference type="PRINTS" id="PR00853">
    <property type="entry name" value="XPGRADSUPER"/>
</dbReference>
<keyword evidence="7" id="KW-0227">DNA damage</keyword>
<dbReference type="EMBL" id="CAWYQH010000163">
    <property type="protein sequence ID" value="CAK8697527.1"/>
    <property type="molecule type" value="Genomic_DNA"/>
</dbReference>
<dbReference type="InterPro" id="IPR006084">
    <property type="entry name" value="XPG/Rad2"/>
</dbReference>
<keyword evidence="4" id="KW-0540">Nuclease</keyword>
<organism evidence="15 16">
    <name type="scientific">Clavelina lepadiformis</name>
    <name type="common">Light-bulb sea squirt</name>
    <name type="synonym">Ascidia lepadiformis</name>
    <dbReference type="NCBI Taxonomy" id="159417"/>
    <lineage>
        <taxon>Eukaryota</taxon>
        <taxon>Metazoa</taxon>
        <taxon>Chordata</taxon>
        <taxon>Tunicata</taxon>
        <taxon>Ascidiacea</taxon>
        <taxon>Aplousobranchia</taxon>
        <taxon>Clavelinidae</taxon>
        <taxon>Clavelina</taxon>
    </lineage>
</organism>
<evidence type="ECO:0000256" key="1">
    <source>
        <dbReference type="ARBA" id="ARBA00001946"/>
    </source>
</evidence>
<dbReference type="Gene3D" id="1.10.150.20">
    <property type="entry name" value="5' to 3' exonuclease, C-terminal subdomain"/>
    <property type="match status" value="1"/>
</dbReference>
<dbReference type="InterPro" id="IPR029060">
    <property type="entry name" value="PIN-like_dom_sf"/>
</dbReference>
<dbReference type="Pfam" id="PF00752">
    <property type="entry name" value="XPG_N"/>
    <property type="match status" value="1"/>
</dbReference>
<evidence type="ECO:0000256" key="3">
    <source>
        <dbReference type="ARBA" id="ARBA00005283"/>
    </source>
</evidence>
<dbReference type="Pfam" id="PF00867">
    <property type="entry name" value="XPG_I"/>
    <property type="match status" value="1"/>
</dbReference>